<feature type="region of interest" description="Disordered" evidence="1">
    <location>
        <begin position="192"/>
        <end position="230"/>
    </location>
</feature>
<dbReference type="OrthoDB" id="333176at2759"/>
<gene>
    <name evidence="3" type="ORF">ALEPTO_LOCUS2654</name>
</gene>
<dbReference type="AlphaFoldDB" id="A0A9N8WCC2"/>
<feature type="compositionally biased region" description="Polar residues" evidence="1">
    <location>
        <begin position="295"/>
        <end position="307"/>
    </location>
</feature>
<evidence type="ECO:0000256" key="1">
    <source>
        <dbReference type="SAM" id="MobiDB-lite"/>
    </source>
</evidence>
<feature type="domain" description="CCD97-like C-terminal" evidence="2">
    <location>
        <begin position="112"/>
        <end position="290"/>
    </location>
</feature>
<keyword evidence="4" id="KW-1185">Reference proteome</keyword>
<organism evidence="3 4">
    <name type="scientific">Ambispora leptoticha</name>
    <dbReference type="NCBI Taxonomy" id="144679"/>
    <lineage>
        <taxon>Eukaryota</taxon>
        <taxon>Fungi</taxon>
        <taxon>Fungi incertae sedis</taxon>
        <taxon>Mucoromycota</taxon>
        <taxon>Glomeromycotina</taxon>
        <taxon>Glomeromycetes</taxon>
        <taxon>Archaeosporales</taxon>
        <taxon>Ambisporaceae</taxon>
        <taxon>Ambispora</taxon>
    </lineage>
</organism>
<evidence type="ECO:0000259" key="2">
    <source>
        <dbReference type="Pfam" id="PF09747"/>
    </source>
</evidence>
<dbReference type="PANTHER" id="PTHR31840">
    <property type="entry name" value="COILED-COIL DOMAIN-CONTAINING PROTEIN 97"/>
    <property type="match status" value="1"/>
</dbReference>
<feature type="region of interest" description="Disordered" evidence="1">
    <location>
        <begin position="271"/>
        <end position="307"/>
    </location>
</feature>
<protein>
    <submittedName>
        <fullName evidence="3">10894_t:CDS:1</fullName>
    </submittedName>
</protein>
<evidence type="ECO:0000313" key="4">
    <source>
        <dbReference type="Proteomes" id="UP000789508"/>
    </source>
</evidence>
<dbReference type="Pfam" id="PF09747">
    <property type="entry name" value="CCD97-like_C"/>
    <property type="match status" value="1"/>
</dbReference>
<feature type="compositionally biased region" description="Acidic residues" evidence="1">
    <location>
        <begin position="271"/>
        <end position="294"/>
    </location>
</feature>
<name>A0A9N8WCC2_9GLOM</name>
<dbReference type="InterPro" id="IPR018613">
    <property type="entry name" value="Ccdc97-like"/>
</dbReference>
<comment type="caution">
    <text evidence="3">The sequence shown here is derived from an EMBL/GenBank/DDBJ whole genome shotgun (WGS) entry which is preliminary data.</text>
</comment>
<dbReference type="Proteomes" id="UP000789508">
    <property type="component" value="Unassembled WGS sequence"/>
</dbReference>
<dbReference type="PANTHER" id="PTHR31840:SF1">
    <property type="entry name" value="COILED-COIL DOMAIN-CONTAINING PROTEIN 97"/>
    <property type="match status" value="1"/>
</dbReference>
<accession>A0A9N8WCC2</accession>
<evidence type="ECO:0000313" key="3">
    <source>
        <dbReference type="EMBL" id="CAG8484327.1"/>
    </source>
</evidence>
<reference evidence="3" key="1">
    <citation type="submission" date="2021-06" db="EMBL/GenBank/DDBJ databases">
        <authorList>
            <person name="Kallberg Y."/>
            <person name="Tangrot J."/>
            <person name="Rosling A."/>
        </authorList>
    </citation>
    <scope>NUCLEOTIDE SEQUENCE</scope>
    <source>
        <strain evidence="3">FL130A</strain>
    </source>
</reference>
<dbReference type="EMBL" id="CAJVPS010000410">
    <property type="protein sequence ID" value="CAG8484327.1"/>
    <property type="molecule type" value="Genomic_DNA"/>
</dbReference>
<sequence length="307" mass="36610">METLKKEGLLEHLKAHLSEVQFKSFRQNEIEPDDQEKLRQMQEILEKDPALFLTKWGKFLPKEQLQNFYSLRGDYEVNWLLEHLQSDKNNESPETISRNLSPSQRKDKKILNRRFKYLLNNLENTSYFSDQAMEMREPLLYEEYIGKYIPEEERYPPFSDETDLVERIYYDIAENEAKTVANLAKLHISTVEKEETPQQQTSEIDMDEEISSHNNNDNRGHSNTDIDKNMENLSSEELKELREEFIDIMREKFISGNDTEFDYDQIDYNEEFDNVDQETNDIQDDYFDKEEPNDTTESNNDTGILDY</sequence>
<proteinExistence type="predicted"/>
<dbReference type="InterPro" id="IPR040233">
    <property type="entry name" value="CCD97-like_C"/>
</dbReference>
<feature type="compositionally biased region" description="Basic and acidic residues" evidence="1">
    <location>
        <begin position="216"/>
        <end position="230"/>
    </location>
</feature>